<evidence type="ECO:0000259" key="3">
    <source>
        <dbReference type="PROSITE" id="PS50994"/>
    </source>
</evidence>
<dbReference type="Gene3D" id="1.10.340.70">
    <property type="match status" value="1"/>
</dbReference>
<feature type="compositionally biased region" description="Polar residues" evidence="2">
    <location>
        <begin position="616"/>
        <end position="630"/>
    </location>
</feature>
<dbReference type="Gene3D" id="3.30.420.10">
    <property type="entry name" value="Ribonuclease H-like superfamily/Ribonuclease H"/>
    <property type="match status" value="2"/>
</dbReference>
<proteinExistence type="predicted"/>
<feature type="coiled-coil region" evidence="1">
    <location>
        <begin position="288"/>
        <end position="354"/>
    </location>
</feature>
<gene>
    <name evidence="4" type="primary">K02A2.6</name>
    <name evidence="4" type="ORF">AWC38_SpisGene32</name>
</gene>
<dbReference type="InterPro" id="IPR041588">
    <property type="entry name" value="Integrase_H2C2"/>
</dbReference>
<evidence type="ECO:0000256" key="2">
    <source>
        <dbReference type="SAM" id="MobiDB-lite"/>
    </source>
</evidence>
<dbReference type="InterPro" id="IPR036397">
    <property type="entry name" value="RNaseH_sf"/>
</dbReference>
<accession>A0A2B4SWA2</accession>
<evidence type="ECO:0000313" key="4">
    <source>
        <dbReference type="EMBL" id="PFX34964.1"/>
    </source>
</evidence>
<feature type="compositionally biased region" description="Basic and acidic residues" evidence="2">
    <location>
        <begin position="478"/>
        <end position="490"/>
    </location>
</feature>
<organism evidence="4 5">
    <name type="scientific">Stylophora pistillata</name>
    <name type="common">Smooth cauliflower coral</name>
    <dbReference type="NCBI Taxonomy" id="50429"/>
    <lineage>
        <taxon>Eukaryota</taxon>
        <taxon>Metazoa</taxon>
        <taxon>Cnidaria</taxon>
        <taxon>Anthozoa</taxon>
        <taxon>Hexacorallia</taxon>
        <taxon>Scleractinia</taxon>
        <taxon>Astrocoeniina</taxon>
        <taxon>Pocilloporidae</taxon>
        <taxon>Stylophora</taxon>
    </lineage>
</organism>
<dbReference type="AlphaFoldDB" id="A0A2B4SWA2"/>
<dbReference type="PANTHER" id="PTHR37984:SF11">
    <property type="entry name" value="INTEGRASE CATALYTIC DOMAIN-CONTAINING PROTEIN"/>
    <property type="match status" value="1"/>
</dbReference>
<dbReference type="EMBL" id="LSMT01000001">
    <property type="protein sequence ID" value="PFX34964.1"/>
    <property type="molecule type" value="Genomic_DNA"/>
</dbReference>
<feature type="region of interest" description="Disordered" evidence="2">
    <location>
        <begin position="611"/>
        <end position="630"/>
    </location>
</feature>
<dbReference type="PANTHER" id="PTHR37984">
    <property type="entry name" value="PROTEIN CBG26694"/>
    <property type="match status" value="1"/>
</dbReference>
<evidence type="ECO:0000313" key="5">
    <source>
        <dbReference type="Proteomes" id="UP000225706"/>
    </source>
</evidence>
<dbReference type="InterPro" id="IPR050951">
    <property type="entry name" value="Retrovirus_Pol_polyprotein"/>
</dbReference>
<keyword evidence="5" id="KW-1185">Reference proteome</keyword>
<sequence length="1059" mass="120760">MVSKPQPPEPLKRTELPSGPWQHISADLMTPSLPSGDHLLVVVDYYSRYMEVEVLRSTTADKVIASLKKIFLTHGLPISITTNNGLQFRSEEFCKFVEEERIEHTRVTLLWPQAKGEVERQNRSLLKRIKIAQIEKRNWKEELRSFLIMYRTTPHSTTGVSPAELLFHKKLRTCIPGIEEFPVDDQEERKNKLKPTFRPEPYRVLDKLGNSVVVETPDGVQYKRNSTHVKKFLERSNVPECKMSLSPPVSNSSTEHQTQPSVNESDEHSGEIHTQTMGKEIEDSVYAIEELIDQLDVMIKECKHVETQAEEKEKEEHDAQLREKRFNEEMLFEKAKLEQKLKFEKKNKEKNEQDINAKLPKLVITKFKGYERAKNIPKTKFGKESEIVNAYVSSIMSIPVIYGVNPNKVSQFYEKLCSSIQALETMGKLREVNGYVRMTLNKLEGIRGDLVRTNDNWQEWKFNQLVEVLRKWTMRNPSKLDEDPNHEKPPSGKPPFKPLPKFSRHGAADYLIVKSRQKCNGRHHTSICDRDSQQMLLATGKGAVIYPVIVVDVDGIKCRALLDTGAGSSYASAALIKEIGKQLSRMEQKRIDTMTCSTNQKIYQYDVKISRKSQKTGESPQETAEGTQPSGLPHRYHLWGNYCIEKSVTSIYHGTRKYLRQLQKGGRNLRGAFQTKFKSHTVWQALRKLLKRLIYTCLETQVGPEHQLPCLLATKSHLAKKGLIIPRLELVSAHMAANLVENVKNALEGQPVTSVHGWLDSIVALHWIRGEGSAYKQFVANRVNKIRDKAYIQWRHVGTDQNPADIGSRGCQADNLGGLWFKGPEWLTEPDLWLGDILTEPNKETEAEAKLTREIFAAITETKDNLDEEKKSVILNGPLTTFKTDKEVRWWVQRAQENSSGTEKFEKDKLTLNLQKNSDGLYACHSRIQGNYPIYLPPRAVLSEKLVQDAHMLTLHGGVGLTMALIRSDYWIPRLRQLTKKVINGCFGCKKFQTKAFGSPPPGNLPIDRTMGSIPFQVLGLDYAGPILYGCNKKRDGKAYILLFACSLTRAIHFELLSN</sequence>
<feature type="domain" description="Integrase catalytic" evidence="3">
    <location>
        <begin position="16"/>
        <end position="170"/>
    </location>
</feature>
<feature type="region of interest" description="Disordered" evidence="2">
    <location>
        <begin position="477"/>
        <end position="501"/>
    </location>
</feature>
<dbReference type="SUPFAM" id="SSF53098">
    <property type="entry name" value="Ribonuclease H-like"/>
    <property type="match status" value="1"/>
</dbReference>
<feature type="compositionally biased region" description="Polar residues" evidence="2">
    <location>
        <begin position="247"/>
        <end position="263"/>
    </location>
</feature>
<dbReference type="InterPro" id="IPR012337">
    <property type="entry name" value="RNaseH-like_sf"/>
</dbReference>
<protein>
    <submittedName>
        <fullName evidence="4">Uncharacterized protein K02A2.6</fullName>
    </submittedName>
</protein>
<reference evidence="5" key="1">
    <citation type="journal article" date="2017" name="bioRxiv">
        <title>Comparative analysis of the genomes of Stylophora pistillata and Acropora digitifera provides evidence for extensive differences between species of corals.</title>
        <authorList>
            <person name="Voolstra C.R."/>
            <person name="Li Y."/>
            <person name="Liew Y.J."/>
            <person name="Baumgarten S."/>
            <person name="Zoccola D."/>
            <person name="Flot J.-F."/>
            <person name="Tambutte S."/>
            <person name="Allemand D."/>
            <person name="Aranda M."/>
        </authorList>
    </citation>
    <scope>NUCLEOTIDE SEQUENCE [LARGE SCALE GENOMIC DNA]</scope>
</reference>
<dbReference type="Pfam" id="PF00665">
    <property type="entry name" value="rve"/>
    <property type="match status" value="1"/>
</dbReference>
<dbReference type="FunFam" id="3.30.420.10:FF:000063">
    <property type="entry name" value="Retrovirus-related Pol polyprotein from transposon 297-like Protein"/>
    <property type="match status" value="1"/>
</dbReference>
<keyword evidence="1" id="KW-0175">Coiled coil</keyword>
<dbReference type="GO" id="GO:0003676">
    <property type="term" value="F:nucleic acid binding"/>
    <property type="evidence" value="ECO:0007669"/>
    <property type="project" value="InterPro"/>
</dbReference>
<feature type="region of interest" description="Disordered" evidence="2">
    <location>
        <begin position="240"/>
        <end position="273"/>
    </location>
</feature>
<comment type="caution">
    <text evidence="4">The sequence shown here is derived from an EMBL/GenBank/DDBJ whole genome shotgun (WGS) entry which is preliminary data.</text>
</comment>
<name>A0A2B4SWA2_STYPI</name>
<evidence type="ECO:0000256" key="1">
    <source>
        <dbReference type="SAM" id="Coils"/>
    </source>
</evidence>
<feature type="coiled-coil region" evidence="1">
    <location>
        <begin position="115"/>
        <end position="142"/>
    </location>
</feature>
<dbReference type="PROSITE" id="PS50994">
    <property type="entry name" value="INTEGRASE"/>
    <property type="match status" value="1"/>
</dbReference>
<dbReference type="Pfam" id="PF17921">
    <property type="entry name" value="Integrase_H2C2"/>
    <property type="match status" value="1"/>
</dbReference>
<dbReference type="Proteomes" id="UP000225706">
    <property type="component" value="Unassembled WGS sequence"/>
</dbReference>
<dbReference type="GO" id="GO:0015074">
    <property type="term" value="P:DNA integration"/>
    <property type="evidence" value="ECO:0007669"/>
    <property type="project" value="InterPro"/>
</dbReference>
<dbReference type="InterPro" id="IPR001584">
    <property type="entry name" value="Integrase_cat-core"/>
</dbReference>
<dbReference type="OrthoDB" id="5986166at2759"/>